<reference evidence="1 2" key="1">
    <citation type="submission" date="2018-06" db="EMBL/GenBank/DDBJ databases">
        <authorList>
            <consortium name="Pathogen Informatics"/>
            <person name="Doyle S."/>
        </authorList>
    </citation>
    <scope>NUCLEOTIDE SEQUENCE [LARGE SCALE GENOMIC DNA]</scope>
    <source>
        <strain evidence="1 2">NCTC1934</strain>
    </source>
</reference>
<dbReference type="EMBL" id="UGRY01000007">
    <property type="protein sequence ID" value="SUD49304.1"/>
    <property type="molecule type" value="Genomic_DNA"/>
</dbReference>
<dbReference type="AlphaFoldDB" id="A0A379JLR4"/>
<evidence type="ECO:0000313" key="1">
    <source>
        <dbReference type="EMBL" id="SUD49304.1"/>
    </source>
</evidence>
<gene>
    <name evidence="1" type="ORF">NCTC1934_06656</name>
</gene>
<sequence>MASIATGPRPEVGGTGGRAGESFLLTGLPYRMFGIASAGPHHAARARWMRCDTGRRSRGWRYRAAEAYAHDGTNAKSLVPKEHS</sequence>
<protein>
    <submittedName>
        <fullName evidence="1">Uncharacterized protein</fullName>
    </submittedName>
</protein>
<keyword evidence="2" id="KW-1185">Reference proteome</keyword>
<dbReference type="Proteomes" id="UP000255467">
    <property type="component" value="Unassembled WGS sequence"/>
</dbReference>
<accession>A0A379JLR4</accession>
<name>A0A379JLR4_9NOCA</name>
<dbReference type="STRING" id="1406858.GCA_000710895_06885"/>
<proteinExistence type="predicted"/>
<evidence type="ECO:0000313" key="2">
    <source>
        <dbReference type="Proteomes" id="UP000255467"/>
    </source>
</evidence>
<organism evidence="1 2">
    <name type="scientific">Nocardia otitidiscaviarum</name>
    <dbReference type="NCBI Taxonomy" id="1823"/>
    <lineage>
        <taxon>Bacteria</taxon>
        <taxon>Bacillati</taxon>
        <taxon>Actinomycetota</taxon>
        <taxon>Actinomycetes</taxon>
        <taxon>Mycobacteriales</taxon>
        <taxon>Nocardiaceae</taxon>
        <taxon>Nocardia</taxon>
    </lineage>
</organism>